<feature type="region of interest" description="Disordered" evidence="1">
    <location>
        <begin position="1089"/>
        <end position="1152"/>
    </location>
</feature>
<dbReference type="PANTHER" id="PTHR45725:SF1">
    <property type="entry name" value="DISHEVELLED ASSOCIATED ACTIVATOR OF MORPHOGENESIS, ISOFORM D"/>
    <property type="match status" value="1"/>
</dbReference>
<feature type="compositionally biased region" description="Basic and acidic residues" evidence="1">
    <location>
        <begin position="915"/>
        <end position="925"/>
    </location>
</feature>
<accession>A0A4P9WWP1</accession>
<feature type="region of interest" description="Disordered" evidence="1">
    <location>
        <begin position="1"/>
        <end position="39"/>
    </location>
</feature>
<feature type="compositionally biased region" description="Pro residues" evidence="1">
    <location>
        <begin position="1130"/>
        <end position="1148"/>
    </location>
</feature>
<sequence>MPAAHPRSPTGTPRAAAAPHRQHDPHDPPDSSGPPSPQAYRHAIEASLTDHLRHGIRADALRQWYTSHRAAIARQVPVDQLGRMAQRLHDATRAHPDRRMRTAAAVLRLELVLDAVRATSGAAARVPHPAVAPLATAALAQLLPLHPDVVADADVQDAAAALVSVFPQDASVKTLYLRLLLAGGRPDVAWVFFETQAEQAHDAIWYRTVLTVWDPLTVGHRRALDALLAHTHAASGPRGASHALAPRPSLGSPSASDDPDAASGTSASSADGATRLPVMARLYELFLHFMVRYHCCAAMLHQTDDEDDADDDDDDDDDDGSLTSDVPSDDETSISQLPTSFDQLLARLEKMHSNSDMFLPLASPQLTAWWIATRQEMHAHLRLLTAGRACVEATLASHENEPKDVVEWLQEAHQALSLVLSYRHERVSTLSAPASSAAYPSATADADAASASPTDDTMTWHVYQAKLAHMLLLAANVRLNRATQLASALSLRLPTSLLVHDSGDERPAALALVPPHRRAAASVTPMRIPLSACLTPYMDPRDAAAFRRWSKDVLPAPSGPYHEAAALCLPDLSFALIACLQRSVTLTSRSSWDAYLQSLFPDLPNLHHITSQGHDCALADIRALVVLTIAEAMASMAPDAAETGPDAASSASAASRGHVLFHLPWPEHGVGSEIREARTPPATLGGRGVSALSANEAPRSAALSVALAQSKLAPRMVEVYMAIATGQWQPPARHVRLWHHLLAHYARVPALNFATEEMLEPDAFAQAMLELRGSVLARHLSQSQRFAQFLVMGLWHADGALVHRQDTPSDALRFLQMAQQTRPPLIDPRPEAVDRGTPALFPHLTRLVSQWDTTEERIAQLISSLNVPPIPTATASALVSAAGPAAAPPPPRLPFLGPSAKPRPPVGSRFSGKIGDSDRVSRRESGGTPSAPSSPTRASAPADGDDLGVPDTSLMSASARSYAAHGDDAAEARASRPLAGESRLAARRRLSSIDVASVASPGHLDPDRSLLDRAVVRSPPRAALALFREPSPTRLTASQHNASPLQEGRDYIGRHAHAGDRLHVDDRHGRLLALVRRYQVTPVQLDVPTPALRKPVSPSRERHGESSDAPSVPATPRERRTSRSALSVPPRSPAASPSPWPGAAPPEPESAVRRPLFGTSAAARGLPKSFDLLPLASTSFATSAAPVLSGILTGPSLTAEPAALDPRDSLPATAHVKDFHQQRLSRHLEKLRLLRTQAVFP</sequence>
<dbReference type="InterPro" id="IPR051425">
    <property type="entry name" value="Formin_Homology"/>
</dbReference>
<feature type="compositionally biased region" description="Acidic residues" evidence="1">
    <location>
        <begin position="304"/>
        <end position="320"/>
    </location>
</feature>
<feature type="region of interest" description="Disordered" evidence="1">
    <location>
        <begin position="236"/>
        <end position="270"/>
    </location>
</feature>
<organism evidence="2 4">
    <name type="scientific">Caulochytrium protostelioides</name>
    <dbReference type="NCBI Taxonomy" id="1555241"/>
    <lineage>
        <taxon>Eukaryota</taxon>
        <taxon>Fungi</taxon>
        <taxon>Fungi incertae sedis</taxon>
        <taxon>Chytridiomycota</taxon>
        <taxon>Chytridiomycota incertae sedis</taxon>
        <taxon>Chytridiomycetes</taxon>
        <taxon>Caulochytriales</taxon>
        <taxon>Caulochytriaceae</taxon>
        <taxon>Caulochytrium</taxon>
    </lineage>
</organism>
<reference evidence="3" key="2">
    <citation type="submission" date="2018-04" db="EMBL/GenBank/DDBJ databases">
        <title>Leveraging single-cell genomics to expand the Fungal Tree of Life.</title>
        <authorList>
            <consortium name="DOE Joint Genome Institute"/>
            <person name="Ahrendt S.R."/>
            <person name="Quandt C.A."/>
            <person name="Ciobanu D."/>
            <person name="Clum A."/>
            <person name="Salamov A."/>
            <person name="Andreopoulos B."/>
            <person name="Cheng J.-F."/>
            <person name="Woyke T."/>
            <person name="Pelin A."/>
            <person name="Henrissat B."/>
            <person name="Benny G.L."/>
            <person name="Smith M.E."/>
            <person name="James T.Y."/>
            <person name="Grigoriev I.V."/>
        </authorList>
    </citation>
    <scope>NUCLEOTIDE SEQUENCE</scope>
    <source>
        <strain evidence="3">ATCC 52028</strain>
    </source>
</reference>
<dbReference type="AlphaFoldDB" id="A0A4P9WWP1"/>
<gene>
    <name evidence="2" type="ORF">CAUPRSCDRAFT_10524</name>
    <name evidence="3" type="ORF">CXG81DRAFT_20671</name>
</gene>
<evidence type="ECO:0000256" key="1">
    <source>
        <dbReference type="SAM" id="MobiDB-lite"/>
    </source>
</evidence>
<keyword evidence="5" id="KW-1185">Reference proteome</keyword>
<feature type="compositionally biased region" description="Low complexity" evidence="1">
    <location>
        <begin position="928"/>
        <end position="942"/>
    </location>
</feature>
<protein>
    <submittedName>
        <fullName evidence="2">Uncharacterized protein</fullName>
    </submittedName>
</protein>
<dbReference type="EMBL" id="ML014307">
    <property type="protein sequence ID" value="RKO99220.1"/>
    <property type="molecule type" value="Genomic_DNA"/>
</dbReference>
<feature type="compositionally biased region" description="Low complexity" evidence="1">
    <location>
        <begin position="252"/>
        <end position="270"/>
    </location>
</feature>
<evidence type="ECO:0000313" key="3">
    <source>
        <dbReference type="EMBL" id="RKO99220.1"/>
    </source>
</evidence>
<dbReference type="Proteomes" id="UP000274922">
    <property type="component" value="Unassembled WGS sequence"/>
</dbReference>
<name>A0A4P9WWP1_9FUNG</name>
<evidence type="ECO:0000313" key="4">
    <source>
        <dbReference type="Proteomes" id="UP000268535"/>
    </source>
</evidence>
<feature type="region of interest" description="Disordered" evidence="1">
    <location>
        <begin position="304"/>
        <end position="336"/>
    </location>
</feature>
<evidence type="ECO:0000313" key="5">
    <source>
        <dbReference type="Proteomes" id="UP000274922"/>
    </source>
</evidence>
<evidence type="ECO:0000313" key="2">
    <source>
        <dbReference type="EMBL" id="RKO97839.1"/>
    </source>
</evidence>
<reference evidence="4 5" key="1">
    <citation type="journal article" date="2018" name="Nat. Microbiol.">
        <title>Leveraging single-cell genomics to expand the fungal tree of life.</title>
        <authorList>
            <person name="Ahrendt S.R."/>
            <person name="Quandt C.A."/>
            <person name="Ciobanu D."/>
            <person name="Clum A."/>
            <person name="Salamov A."/>
            <person name="Andreopoulos B."/>
            <person name="Cheng J.F."/>
            <person name="Woyke T."/>
            <person name="Pelin A."/>
            <person name="Henrissat B."/>
            <person name="Reynolds N.K."/>
            <person name="Benny G.L."/>
            <person name="Smith M.E."/>
            <person name="James T.Y."/>
            <person name="Grigoriev I.V."/>
        </authorList>
    </citation>
    <scope>NUCLEOTIDE SEQUENCE [LARGE SCALE GENOMIC DNA]</scope>
    <source>
        <strain evidence="4 5">ATCC 52028</strain>
    </source>
</reference>
<dbReference type="EMBL" id="ML009157">
    <property type="protein sequence ID" value="RKO97839.1"/>
    <property type="molecule type" value="Genomic_DNA"/>
</dbReference>
<reference evidence="2" key="3">
    <citation type="submission" date="2018-08" db="EMBL/GenBank/DDBJ databases">
        <title>Leveraging single-cell genomics to expand the Fungal Tree of Life.</title>
        <authorList>
            <consortium name="DOE Joint Genome Institute"/>
            <person name="Ahrendt S.R."/>
            <person name="Quandt C.A."/>
            <person name="Ciobanu D."/>
            <person name="Clum A."/>
            <person name="Salamov A."/>
            <person name="Andreopoulos B."/>
            <person name="Cheng J.-F."/>
            <person name="Woyke T."/>
            <person name="Pelin A."/>
            <person name="Henrissat B."/>
            <person name="Reynolds N."/>
            <person name="Benny G.L."/>
            <person name="Smith M.E."/>
            <person name="James T.Y."/>
            <person name="Grigoriev I.V."/>
        </authorList>
    </citation>
    <scope>NUCLEOTIDE SEQUENCE</scope>
    <source>
        <strain evidence="2">ATCC 52028</strain>
    </source>
</reference>
<proteinExistence type="predicted"/>
<dbReference type="Proteomes" id="UP000268535">
    <property type="component" value="Unassembled WGS sequence"/>
</dbReference>
<feature type="region of interest" description="Disordered" evidence="1">
    <location>
        <begin position="882"/>
        <end position="953"/>
    </location>
</feature>
<dbReference type="GO" id="GO:0030838">
    <property type="term" value="P:positive regulation of actin filament polymerization"/>
    <property type="evidence" value="ECO:0007669"/>
    <property type="project" value="TreeGrafter"/>
</dbReference>
<dbReference type="PANTHER" id="PTHR45725">
    <property type="entry name" value="FORMIN HOMOLOGY 2 FAMILY MEMBER"/>
    <property type="match status" value="1"/>
</dbReference>